<evidence type="ECO:0000256" key="5">
    <source>
        <dbReference type="ARBA" id="ARBA00022692"/>
    </source>
</evidence>
<dbReference type="InterPro" id="IPR035906">
    <property type="entry name" value="MetI-like_sf"/>
</dbReference>
<keyword evidence="11" id="KW-1185">Reference proteome</keyword>
<dbReference type="RefSeq" id="WP_138251916.1">
    <property type="nucleotide sequence ID" value="NZ_VAVZ01000004.1"/>
</dbReference>
<dbReference type="Gene3D" id="1.10.3720.10">
    <property type="entry name" value="MetI-like"/>
    <property type="match status" value="1"/>
</dbReference>
<comment type="caution">
    <text evidence="10">The sequence shown here is derived from an EMBL/GenBank/DDBJ whole genome shotgun (WGS) entry which is preliminary data.</text>
</comment>
<evidence type="ECO:0000256" key="7">
    <source>
        <dbReference type="ARBA" id="ARBA00023136"/>
    </source>
</evidence>
<reference evidence="10 11" key="1">
    <citation type="submission" date="2019-05" db="EMBL/GenBank/DDBJ databases">
        <title>Nesterenkonia sp. GY074 isolated from the Southern Atlantic Ocean.</title>
        <authorList>
            <person name="Zhang G."/>
        </authorList>
    </citation>
    <scope>NUCLEOTIDE SEQUENCE [LARGE SCALE GENOMIC DNA]</scope>
    <source>
        <strain evidence="10 11">GY074</strain>
    </source>
</reference>
<dbReference type="GO" id="GO:0005886">
    <property type="term" value="C:plasma membrane"/>
    <property type="evidence" value="ECO:0007669"/>
    <property type="project" value="UniProtKB-SubCell"/>
</dbReference>
<feature type="transmembrane region" description="Helical" evidence="8">
    <location>
        <begin position="12"/>
        <end position="33"/>
    </location>
</feature>
<evidence type="ECO:0000313" key="10">
    <source>
        <dbReference type="EMBL" id="TLP99729.1"/>
    </source>
</evidence>
<dbReference type="InterPro" id="IPR000515">
    <property type="entry name" value="MetI-like"/>
</dbReference>
<evidence type="ECO:0000256" key="8">
    <source>
        <dbReference type="RuleBase" id="RU363032"/>
    </source>
</evidence>
<keyword evidence="6 8" id="KW-1133">Transmembrane helix</keyword>
<name>A0A5R9BHN6_9MICC</name>
<dbReference type="CDD" id="cd06261">
    <property type="entry name" value="TM_PBP2"/>
    <property type="match status" value="1"/>
</dbReference>
<evidence type="ECO:0000259" key="9">
    <source>
        <dbReference type="PROSITE" id="PS50928"/>
    </source>
</evidence>
<feature type="transmembrane region" description="Helical" evidence="8">
    <location>
        <begin position="61"/>
        <end position="86"/>
    </location>
</feature>
<dbReference type="GO" id="GO:0055085">
    <property type="term" value="P:transmembrane transport"/>
    <property type="evidence" value="ECO:0007669"/>
    <property type="project" value="InterPro"/>
</dbReference>
<evidence type="ECO:0000256" key="1">
    <source>
        <dbReference type="ARBA" id="ARBA00004429"/>
    </source>
</evidence>
<protein>
    <submittedName>
        <fullName evidence="10">ABC transporter permease subunit</fullName>
    </submittedName>
</protein>
<keyword evidence="5 8" id="KW-0812">Transmembrane</keyword>
<dbReference type="PROSITE" id="PS50928">
    <property type="entry name" value="ABC_TM1"/>
    <property type="match status" value="1"/>
</dbReference>
<dbReference type="Proteomes" id="UP000310458">
    <property type="component" value="Unassembled WGS sequence"/>
</dbReference>
<keyword evidence="4" id="KW-0997">Cell inner membrane</keyword>
<sequence length="289" mass="30865">MASVNWRYSNWLPIVAVALYVTVPVLCSIYYAVFPGGRFSLSAYSVITDDASLAAAATRTLLIAALTIVTLVATLVPAVLAVHLWAPRLRPVLEILCTLPLVVPPIALAAGVVALLRWGAQQGRGSLASEVSQFIQHPDLPLILVGTYVVLCLPFTFRSIDAGLRTIPLKAMVEGSSSLGSSVWGTVWRVVIPNIRGPVLFSVFFATAVCLGEFAIAATLNRETIPVWLFTVSNSNFRASIAIAVLLNLSTWILLLVATLSAGRFSALGKAKRKAAALDEATTLEKEAH</sequence>
<keyword evidence="7 8" id="KW-0472">Membrane</keyword>
<feature type="transmembrane region" description="Helical" evidence="8">
    <location>
        <begin position="98"/>
        <end position="120"/>
    </location>
</feature>
<feature type="transmembrane region" description="Helical" evidence="8">
    <location>
        <begin position="199"/>
        <end position="220"/>
    </location>
</feature>
<organism evidence="10 11">
    <name type="scientific">Nesterenkonia salmonea</name>
    <dbReference type="NCBI Taxonomy" id="1804987"/>
    <lineage>
        <taxon>Bacteria</taxon>
        <taxon>Bacillati</taxon>
        <taxon>Actinomycetota</taxon>
        <taxon>Actinomycetes</taxon>
        <taxon>Micrococcales</taxon>
        <taxon>Micrococcaceae</taxon>
        <taxon>Nesterenkonia</taxon>
    </lineage>
</organism>
<evidence type="ECO:0000256" key="4">
    <source>
        <dbReference type="ARBA" id="ARBA00022519"/>
    </source>
</evidence>
<dbReference type="PANTHER" id="PTHR43357">
    <property type="entry name" value="INNER MEMBRANE ABC TRANSPORTER PERMEASE PROTEIN YDCV"/>
    <property type="match status" value="1"/>
</dbReference>
<comment type="similarity">
    <text evidence="8">Belongs to the binding-protein-dependent transport system permease family.</text>
</comment>
<feature type="transmembrane region" description="Helical" evidence="8">
    <location>
        <begin position="140"/>
        <end position="160"/>
    </location>
</feature>
<dbReference type="PANTHER" id="PTHR43357:SF4">
    <property type="entry name" value="INNER MEMBRANE ABC TRANSPORTER PERMEASE PROTEIN YDCV"/>
    <property type="match status" value="1"/>
</dbReference>
<evidence type="ECO:0000256" key="6">
    <source>
        <dbReference type="ARBA" id="ARBA00022989"/>
    </source>
</evidence>
<dbReference type="Pfam" id="PF00528">
    <property type="entry name" value="BPD_transp_1"/>
    <property type="match status" value="1"/>
</dbReference>
<dbReference type="OrthoDB" id="5622164at2"/>
<proteinExistence type="inferred from homology"/>
<keyword evidence="2 8" id="KW-0813">Transport</keyword>
<accession>A0A5R9BHN6</accession>
<dbReference type="EMBL" id="VAVZ01000004">
    <property type="protein sequence ID" value="TLP99729.1"/>
    <property type="molecule type" value="Genomic_DNA"/>
</dbReference>
<keyword evidence="3" id="KW-1003">Cell membrane</keyword>
<dbReference type="AlphaFoldDB" id="A0A5R9BHN6"/>
<gene>
    <name evidence="10" type="ORF">FEF26_02260</name>
</gene>
<comment type="subcellular location">
    <subcellularLocation>
        <location evidence="1">Cell inner membrane</location>
        <topology evidence="1">Multi-pass membrane protein</topology>
    </subcellularLocation>
    <subcellularLocation>
        <location evidence="8">Cell membrane</location>
        <topology evidence="8">Multi-pass membrane protein</topology>
    </subcellularLocation>
</comment>
<evidence type="ECO:0000313" key="11">
    <source>
        <dbReference type="Proteomes" id="UP000310458"/>
    </source>
</evidence>
<feature type="transmembrane region" description="Helical" evidence="8">
    <location>
        <begin position="240"/>
        <end position="263"/>
    </location>
</feature>
<feature type="domain" description="ABC transmembrane type-1" evidence="9">
    <location>
        <begin position="55"/>
        <end position="258"/>
    </location>
</feature>
<evidence type="ECO:0000256" key="2">
    <source>
        <dbReference type="ARBA" id="ARBA00022448"/>
    </source>
</evidence>
<evidence type="ECO:0000256" key="3">
    <source>
        <dbReference type="ARBA" id="ARBA00022475"/>
    </source>
</evidence>
<dbReference type="SUPFAM" id="SSF161098">
    <property type="entry name" value="MetI-like"/>
    <property type="match status" value="1"/>
</dbReference>